<dbReference type="InterPro" id="IPR045967">
    <property type="entry name" value="HAM1-like_N"/>
</dbReference>
<protein>
    <recommendedName>
        <fullName evidence="1">HAM1-like N-terminal domain-containing protein</fullName>
    </recommendedName>
</protein>
<feature type="domain" description="HAM1-like N-terminal" evidence="1">
    <location>
        <begin position="74"/>
        <end position="125"/>
    </location>
</feature>
<evidence type="ECO:0000313" key="3">
    <source>
        <dbReference type="Proteomes" id="UP001175226"/>
    </source>
</evidence>
<name>A0AA39J8H3_9AGAR</name>
<dbReference type="AlphaFoldDB" id="A0AA39J8H3"/>
<reference evidence="2" key="1">
    <citation type="submission" date="2023-06" db="EMBL/GenBank/DDBJ databases">
        <authorList>
            <consortium name="Lawrence Berkeley National Laboratory"/>
            <person name="Ahrendt S."/>
            <person name="Sahu N."/>
            <person name="Indic B."/>
            <person name="Wong-Bajracharya J."/>
            <person name="Merenyi Z."/>
            <person name="Ke H.-M."/>
            <person name="Monk M."/>
            <person name="Kocsube S."/>
            <person name="Drula E."/>
            <person name="Lipzen A."/>
            <person name="Balint B."/>
            <person name="Henrissat B."/>
            <person name="Andreopoulos B."/>
            <person name="Martin F.M."/>
            <person name="Harder C.B."/>
            <person name="Rigling D."/>
            <person name="Ford K.L."/>
            <person name="Foster G.D."/>
            <person name="Pangilinan J."/>
            <person name="Papanicolaou A."/>
            <person name="Barry K."/>
            <person name="LaButti K."/>
            <person name="Viragh M."/>
            <person name="Koriabine M."/>
            <person name="Yan M."/>
            <person name="Riley R."/>
            <person name="Champramary S."/>
            <person name="Plett K.L."/>
            <person name="Tsai I.J."/>
            <person name="Slot J."/>
            <person name="Sipos G."/>
            <person name="Plett J."/>
            <person name="Nagy L.G."/>
            <person name="Grigoriev I.V."/>
        </authorList>
    </citation>
    <scope>NUCLEOTIDE SEQUENCE</scope>
    <source>
        <strain evidence="2">FPL87.14</strain>
    </source>
</reference>
<proteinExistence type="predicted"/>
<keyword evidence="3" id="KW-1185">Reference proteome</keyword>
<dbReference type="EMBL" id="JAUEPT010000047">
    <property type="protein sequence ID" value="KAK0437654.1"/>
    <property type="molecule type" value="Genomic_DNA"/>
</dbReference>
<dbReference type="Proteomes" id="UP001175226">
    <property type="component" value="Unassembled WGS sequence"/>
</dbReference>
<evidence type="ECO:0000313" key="2">
    <source>
        <dbReference type="EMBL" id="KAK0437654.1"/>
    </source>
</evidence>
<gene>
    <name evidence="2" type="ORF">EV421DRAFT_1738886</name>
</gene>
<dbReference type="Pfam" id="PF19343">
    <property type="entry name" value="HAM1_N"/>
    <property type="match status" value="1"/>
</dbReference>
<accession>A0AA39J8H3</accession>
<comment type="caution">
    <text evidence="2">The sequence shown here is derived from an EMBL/GenBank/DDBJ whole genome shotgun (WGS) entry which is preliminary data.</text>
</comment>
<evidence type="ECO:0000259" key="1">
    <source>
        <dbReference type="Pfam" id="PF19343"/>
    </source>
</evidence>
<organism evidence="2 3">
    <name type="scientific">Armillaria borealis</name>
    <dbReference type="NCBI Taxonomy" id="47425"/>
    <lineage>
        <taxon>Eukaryota</taxon>
        <taxon>Fungi</taxon>
        <taxon>Dikarya</taxon>
        <taxon>Basidiomycota</taxon>
        <taxon>Agaricomycotina</taxon>
        <taxon>Agaricomycetes</taxon>
        <taxon>Agaricomycetidae</taxon>
        <taxon>Agaricales</taxon>
        <taxon>Marasmiineae</taxon>
        <taxon>Physalacriaceae</taxon>
        <taxon>Armillaria</taxon>
    </lineage>
</organism>
<sequence>MEVPRQHTPPKSAKLALKSDDSLIFAKFSAKSDSGNSGIPDMRTLEVDIDMGVEIVQGIEKGNLKGDTDAELGGLTTTYHVLMLIKLVLTHSELQKLIKDFSVVGRDLAVRVIAPSADQLKDVNEVHSVSDEERLETWVPKVNG</sequence>